<dbReference type="Proteomes" id="UP001153555">
    <property type="component" value="Unassembled WGS sequence"/>
</dbReference>
<organism evidence="8 9">
    <name type="scientific">Striga hermonthica</name>
    <name type="common">Purple witchweed</name>
    <name type="synonym">Buchnera hermonthica</name>
    <dbReference type="NCBI Taxonomy" id="68872"/>
    <lineage>
        <taxon>Eukaryota</taxon>
        <taxon>Viridiplantae</taxon>
        <taxon>Streptophyta</taxon>
        <taxon>Embryophyta</taxon>
        <taxon>Tracheophyta</taxon>
        <taxon>Spermatophyta</taxon>
        <taxon>Magnoliopsida</taxon>
        <taxon>eudicotyledons</taxon>
        <taxon>Gunneridae</taxon>
        <taxon>Pentapetalae</taxon>
        <taxon>asterids</taxon>
        <taxon>lamiids</taxon>
        <taxon>Lamiales</taxon>
        <taxon>Orobanchaceae</taxon>
        <taxon>Buchnereae</taxon>
        <taxon>Striga</taxon>
    </lineage>
</organism>
<evidence type="ECO:0000313" key="8">
    <source>
        <dbReference type="EMBL" id="CAA0822020.1"/>
    </source>
</evidence>
<evidence type="ECO:0000256" key="3">
    <source>
        <dbReference type="ARBA" id="ARBA00022884"/>
    </source>
</evidence>
<feature type="domain" description="PUM-HD" evidence="7">
    <location>
        <begin position="363"/>
        <end position="708"/>
    </location>
</feature>
<evidence type="ECO:0000313" key="9">
    <source>
        <dbReference type="Proteomes" id="UP001153555"/>
    </source>
</evidence>
<dbReference type="InterPro" id="IPR033712">
    <property type="entry name" value="Pumilio_RNA-bd"/>
</dbReference>
<feature type="repeat" description="Pumilio" evidence="5">
    <location>
        <begin position="609"/>
        <end position="644"/>
    </location>
</feature>
<dbReference type="PANTHER" id="PTHR12537">
    <property type="entry name" value="RNA BINDING PROTEIN PUMILIO-RELATED"/>
    <property type="match status" value="1"/>
</dbReference>
<keyword evidence="1" id="KW-0677">Repeat</keyword>
<dbReference type="GO" id="GO:0006417">
    <property type="term" value="P:regulation of translation"/>
    <property type="evidence" value="ECO:0007669"/>
    <property type="project" value="UniProtKB-KW"/>
</dbReference>
<comment type="function">
    <text evidence="4">Sequence-specific RNA-binding protein that regulates translation and mRNA stability by binding the 3'-UTR of target mRNAs.</text>
</comment>
<evidence type="ECO:0000256" key="6">
    <source>
        <dbReference type="SAM" id="MobiDB-lite"/>
    </source>
</evidence>
<name>A0A9N7N6R9_STRHE</name>
<feature type="repeat" description="Pumilio" evidence="5">
    <location>
        <begin position="464"/>
        <end position="500"/>
    </location>
</feature>
<dbReference type="InterPro" id="IPR001313">
    <property type="entry name" value="Pumilio_RNA-bd_rpt"/>
</dbReference>
<dbReference type="GO" id="GO:0003729">
    <property type="term" value="F:mRNA binding"/>
    <property type="evidence" value="ECO:0007669"/>
    <property type="project" value="TreeGrafter"/>
</dbReference>
<dbReference type="SMART" id="SM00025">
    <property type="entry name" value="Pumilio"/>
    <property type="match status" value="8"/>
</dbReference>
<dbReference type="PANTHER" id="PTHR12537:SF13">
    <property type="entry name" value="PUMILIO HOMOLOGY DOMAIN FAMILY MEMBER 4"/>
    <property type="match status" value="1"/>
</dbReference>
<keyword evidence="2" id="KW-0810">Translation regulation</keyword>
<dbReference type="PROSITE" id="PS50302">
    <property type="entry name" value="PUM"/>
    <property type="match status" value="8"/>
</dbReference>
<protein>
    <submittedName>
        <fullName evidence="8">Pumilio homolog 7- chloroplastic</fullName>
    </submittedName>
</protein>
<feature type="repeat" description="Pumilio" evidence="5">
    <location>
        <begin position="537"/>
        <end position="572"/>
    </location>
</feature>
<evidence type="ECO:0000256" key="1">
    <source>
        <dbReference type="ARBA" id="ARBA00022737"/>
    </source>
</evidence>
<evidence type="ECO:0000256" key="2">
    <source>
        <dbReference type="ARBA" id="ARBA00022845"/>
    </source>
</evidence>
<evidence type="ECO:0000256" key="4">
    <source>
        <dbReference type="ARBA" id="ARBA00058490"/>
    </source>
</evidence>
<feature type="region of interest" description="Disordered" evidence="6">
    <location>
        <begin position="357"/>
        <end position="381"/>
    </location>
</feature>
<proteinExistence type="predicted"/>
<sequence length="708" mass="79747">MKNDDEFERLLGEIPHATASPLNQHHTLGDAHHHRHANLVDHHGYGHASCVSRRVNGHAHPMCDDDLLRHKYASVSSPVSGFSLQSDGSSSSLFSGGGGISLSNIETPSPPQIEILNSHLIPGNGFWLDFKKDNDDVNFLDDFHLSGNFSKMYISDEPDYGLEFINGVQSRNRAQNGDSLLNLENYGAFNNYRKSFTDSNHLPVPRETPMDLRSPMVEMQNHPRCANLLGSSYSPSRLERPYNRPEFGSSQLSPLFYRANGNGNFPVGLFMPEVSPSPLNRLPATATDAFYMPSVVQLARLSRHCDDENNLLRHHPSVPNVRNRAPRRSIEPFTRDDSLIIQGESGIDYCTNGGHVRSRRGHNSTRSLQSEQKTLFSSSSPSSCCSLAEIRGYIYYIAKDQHGCRFLQRMFDEGTLRDVQIVFEEIIDHVVELMMNPFGNYLMQKLLEVCTEDQRMHILLRVTEEPGELVRISLNTHGTRVVQKLIETLKTRQQISIVVSALEPGFLALIKDLNGNHVVQRCLQCFSAEDSKFIFVAAAKYCVDIATHQHGCCVLQRCISQATGELRENLVEEISANGLLLAQDAYGNYVIQFILELKIPSATSKLISQFEGHYVHLARQKFSSHVVEKCLVVCNEGIRSKIIHELLSASYFEQLLQDPHANYVIQTALRVTEGRLHYSLVEAIESYKAISRNSPYSKRIFSQKLLKR</sequence>
<accession>A0A9N7N6R9</accession>
<feature type="repeat" description="Pumilio" evidence="5">
    <location>
        <begin position="501"/>
        <end position="536"/>
    </location>
</feature>
<feature type="compositionally biased region" description="Polar residues" evidence="6">
    <location>
        <begin position="364"/>
        <end position="376"/>
    </location>
</feature>
<dbReference type="InterPro" id="IPR033133">
    <property type="entry name" value="PUM-HD"/>
</dbReference>
<keyword evidence="9" id="KW-1185">Reference proteome</keyword>
<dbReference type="OrthoDB" id="668540at2759"/>
<keyword evidence="3" id="KW-0694">RNA-binding</keyword>
<dbReference type="PROSITE" id="PS50303">
    <property type="entry name" value="PUM_HD"/>
    <property type="match status" value="1"/>
</dbReference>
<dbReference type="EMBL" id="CACSLK010021934">
    <property type="protein sequence ID" value="CAA0822020.1"/>
    <property type="molecule type" value="Genomic_DNA"/>
</dbReference>
<feature type="repeat" description="Pumilio" evidence="5">
    <location>
        <begin position="389"/>
        <end position="424"/>
    </location>
</feature>
<dbReference type="FunFam" id="1.25.10.10:FF:000237">
    <property type="entry name" value="Pumilio homolog 9"/>
    <property type="match status" value="1"/>
</dbReference>
<dbReference type="SUPFAM" id="SSF48371">
    <property type="entry name" value="ARM repeat"/>
    <property type="match status" value="1"/>
</dbReference>
<comment type="caution">
    <text evidence="8">The sequence shown here is derived from an EMBL/GenBank/DDBJ whole genome shotgun (WGS) entry which is preliminary data.</text>
</comment>
<feature type="repeat" description="Pumilio" evidence="5">
    <location>
        <begin position="645"/>
        <end position="682"/>
    </location>
</feature>
<evidence type="ECO:0000259" key="7">
    <source>
        <dbReference type="PROSITE" id="PS50303"/>
    </source>
</evidence>
<dbReference type="Gene3D" id="1.25.10.10">
    <property type="entry name" value="Leucine-rich Repeat Variant"/>
    <property type="match status" value="1"/>
</dbReference>
<reference evidence="8" key="1">
    <citation type="submission" date="2019-12" db="EMBL/GenBank/DDBJ databases">
        <authorList>
            <person name="Scholes J."/>
        </authorList>
    </citation>
    <scope>NUCLEOTIDE SEQUENCE</scope>
</reference>
<dbReference type="InterPro" id="IPR016024">
    <property type="entry name" value="ARM-type_fold"/>
</dbReference>
<evidence type="ECO:0000256" key="5">
    <source>
        <dbReference type="PROSITE-ProRule" id="PRU00317"/>
    </source>
</evidence>
<dbReference type="GO" id="GO:0005737">
    <property type="term" value="C:cytoplasm"/>
    <property type="evidence" value="ECO:0007669"/>
    <property type="project" value="TreeGrafter"/>
</dbReference>
<feature type="repeat" description="Pumilio" evidence="5">
    <location>
        <begin position="425"/>
        <end position="461"/>
    </location>
</feature>
<dbReference type="AlphaFoldDB" id="A0A9N7N6R9"/>
<gene>
    <name evidence="8" type="ORF">SHERM_19635</name>
</gene>
<dbReference type="CDD" id="cd07920">
    <property type="entry name" value="Pumilio"/>
    <property type="match status" value="1"/>
</dbReference>
<feature type="repeat" description="Pumilio" evidence="5">
    <location>
        <begin position="573"/>
        <end position="608"/>
    </location>
</feature>
<dbReference type="Pfam" id="PF00806">
    <property type="entry name" value="PUF"/>
    <property type="match status" value="8"/>
</dbReference>
<dbReference type="InterPro" id="IPR011989">
    <property type="entry name" value="ARM-like"/>
</dbReference>